<accession>A0A914VUG8</accession>
<dbReference type="AlphaFoldDB" id="A0A914VUG8"/>
<protein>
    <submittedName>
        <fullName evidence="3">Helitron helicase-like domain-containing protein</fullName>
    </submittedName>
</protein>
<evidence type="ECO:0000259" key="1">
    <source>
        <dbReference type="Pfam" id="PF14214"/>
    </source>
</evidence>
<dbReference type="InterPro" id="IPR025476">
    <property type="entry name" value="Helitron_helicase-like"/>
</dbReference>
<keyword evidence="2" id="KW-1185">Reference proteome</keyword>
<reference evidence="3" key="1">
    <citation type="submission" date="2022-11" db="UniProtKB">
        <authorList>
            <consortium name="WormBaseParasite"/>
        </authorList>
    </citation>
    <scope>IDENTIFICATION</scope>
</reference>
<proteinExistence type="predicted"/>
<organism evidence="2 3">
    <name type="scientific">Plectus sambesii</name>
    <dbReference type="NCBI Taxonomy" id="2011161"/>
    <lineage>
        <taxon>Eukaryota</taxon>
        <taxon>Metazoa</taxon>
        <taxon>Ecdysozoa</taxon>
        <taxon>Nematoda</taxon>
        <taxon>Chromadorea</taxon>
        <taxon>Plectida</taxon>
        <taxon>Plectina</taxon>
        <taxon>Plectoidea</taxon>
        <taxon>Plectidae</taxon>
        <taxon>Plectus</taxon>
    </lineage>
</organism>
<evidence type="ECO:0000313" key="2">
    <source>
        <dbReference type="Proteomes" id="UP000887566"/>
    </source>
</evidence>
<name>A0A914VUG8_9BILA</name>
<evidence type="ECO:0000313" key="3">
    <source>
        <dbReference type="WBParaSite" id="PSAMB.scaffold2496size22897.g18000.t1"/>
    </source>
</evidence>
<dbReference type="Pfam" id="PF14214">
    <property type="entry name" value="Helitron_like_N"/>
    <property type="match status" value="1"/>
</dbReference>
<dbReference type="Proteomes" id="UP000887566">
    <property type="component" value="Unplaced"/>
</dbReference>
<sequence>MSIVHAFGCPDHFITFTCNPRWAEISASLLPHQHAGDRPEVVSRVFHLKFAQFLDDIVRQQIFATVVADVHVIEFQKRGLPHAHILFILADRDKLRDADVID</sequence>
<feature type="domain" description="Helitron helicase-like" evidence="1">
    <location>
        <begin position="1"/>
        <end position="86"/>
    </location>
</feature>
<dbReference type="WBParaSite" id="PSAMB.scaffold2496size22897.g18000.t1">
    <property type="protein sequence ID" value="PSAMB.scaffold2496size22897.g18000.t1"/>
    <property type="gene ID" value="PSAMB.scaffold2496size22897.g18000"/>
</dbReference>